<name>A3IIN5_9CHRO</name>
<gene>
    <name evidence="1" type="ORF">CY0110_17767</name>
</gene>
<proteinExistence type="predicted"/>
<evidence type="ECO:0000313" key="2">
    <source>
        <dbReference type="Proteomes" id="UP000003781"/>
    </source>
</evidence>
<dbReference type="EMBL" id="AAXW01000002">
    <property type="protein sequence ID" value="EAZ93667.1"/>
    <property type="molecule type" value="Genomic_DNA"/>
</dbReference>
<sequence>MSLKNMRLIFNRNTITRVFD</sequence>
<dbReference type="AlphaFoldDB" id="A3IIN5"/>
<evidence type="ECO:0000313" key="1">
    <source>
        <dbReference type="EMBL" id="EAZ93667.1"/>
    </source>
</evidence>
<accession>A3IIN5</accession>
<dbReference type="Proteomes" id="UP000003781">
    <property type="component" value="Unassembled WGS sequence"/>
</dbReference>
<protein>
    <submittedName>
        <fullName evidence="1">Uncharacterized protein</fullName>
    </submittedName>
</protein>
<organism evidence="1 2">
    <name type="scientific">Crocosphaera chwakensis CCY0110</name>
    <dbReference type="NCBI Taxonomy" id="391612"/>
    <lineage>
        <taxon>Bacteria</taxon>
        <taxon>Bacillati</taxon>
        <taxon>Cyanobacteriota</taxon>
        <taxon>Cyanophyceae</taxon>
        <taxon>Oscillatoriophycideae</taxon>
        <taxon>Chroococcales</taxon>
        <taxon>Aphanothecaceae</taxon>
        <taxon>Crocosphaera</taxon>
        <taxon>Crocosphaera chwakensis</taxon>
    </lineage>
</organism>
<keyword evidence="2" id="KW-1185">Reference proteome</keyword>
<comment type="caution">
    <text evidence="1">The sequence shown here is derived from an EMBL/GenBank/DDBJ whole genome shotgun (WGS) entry which is preliminary data.</text>
</comment>
<reference evidence="1 2" key="1">
    <citation type="submission" date="2007-03" db="EMBL/GenBank/DDBJ databases">
        <authorList>
            <person name="Stal L."/>
            <person name="Ferriera S."/>
            <person name="Johnson J."/>
            <person name="Kravitz S."/>
            <person name="Beeson K."/>
            <person name="Sutton G."/>
            <person name="Rogers Y.-H."/>
            <person name="Friedman R."/>
            <person name="Frazier M."/>
            <person name="Venter J.C."/>
        </authorList>
    </citation>
    <scope>NUCLEOTIDE SEQUENCE [LARGE SCALE GENOMIC DNA]</scope>
    <source>
        <strain evidence="1 2">CCY0110</strain>
    </source>
</reference>